<gene>
    <name evidence="9" type="ORF">D7I44_08055</name>
</gene>
<dbReference type="InterPro" id="IPR050171">
    <property type="entry name" value="MFS_Transporters"/>
</dbReference>
<evidence type="ECO:0000259" key="8">
    <source>
        <dbReference type="PROSITE" id="PS50850"/>
    </source>
</evidence>
<feature type="transmembrane region" description="Helical" evidence="7">
    <location>
        <begin position="249"/>
        <end position="270"/>
    </location>
</feature>
<evidence type="ECO:0000256" key="4">
    <source>
        <dbReference type="ARBA" id="ARBA00022692"/>
    </source>
</evidence>
<feature type="transmembrane region" description="Helical" evidence="7">
    <location>
        <begin position="79"/>
        <end position="102"/>
    </location>
</feature>
<dbReference type="Proteomes" id="UP000275069">
    <property type="component" value="Chromosome"/>
</dbReference>
<feature type="transmembrane region" description="Helical" evidence="7">
    <location>
        <begin position="140"/>
        <end position="163"/>
    </location>
</feature>
<reference evidence="9 10" key="1">
    <citation type="submission" date="2018-09" db="EMBL/GenBank/DDBJ databases">
        <title>Genome sequencing of strain 2DFW10M-5.</title>
        <authorList>
            <person name="Heo J."/>
            <person name="Kim S.-J."/>
            <person name="Kwon S.-W."/>
        </authorList>
    </citation>
    <scope>NUCLEOTIDE SEQUENCE [LARGE SCALE GENOMIC DNA]</scope>
    <source>
        <strain evidence="9 10">2DFW10M-5</strain>
    </source>
</reference>
<keyword evidence="3" id="KW-1003">Cell membrane</keyword>
<feature type="transmembrane region" description="Helical" evidence="7">
    <location>
        <begin position="108"/>
        <end position="128"/>
    </location>
</feature>
<dbReference type="PANTHER" id="PTHR23517:SF13">
    <property type="entry name" value="MAJOR FACILITATOR SUPERFAMILY MFS_1"/>
    <property type="match status" value="1"/>
</dbReference>
<keyword evidence="5 7" id="KW-1133">Transmembrane helix</keyword>
<keyword evidence="10" id="KW-1185">Reference proteome</keyword>
<dbReference type="InterPro" id="IPR036259">
    <property type="entry name" value="MFS_trans_sf"/>
</dbReference>
<feature type="transmembrane region" description="Helical" evidence="7">
    <location>
        <begin position="12"/>
        <end position="30"/>
    </location>
</feature>
<evidence type="ECO:0000256" key="7">
    <source>
        <dbReference type="SAM" id="Phobius"/>
    </source>
</evidence>
<dbReference type="Pfam" id="PF07690">
    <property type="entry name" value="MFS_1"/>
    <property type="match status" value="1"/>
</dbReference>
<comment type="subcellular location">
    <subcellularLocation>
        <location evidence="1">Cell membrane</location>
        <topology evidence="1">Multi-pass membrane protein</topology>
    </subcellularLocation>
</comment>
<dbReference type="EMBL" id="CP032624">
    <property type="protein sequence ID" value="AYG03491.1"/>
    <property type="molecule type" value="Genomic_DNA"/>
</dbReference>
<dbReference type="SUPFAM" id="SSF103473">
    <property type="entry name" value="MFS general substrate transporter"/>
    <property type="match status" value="1"/>
</dbReference>
<dbReference type="Gene3D" id="1.20.1250.20">
    <property type="entry name" value="MFS general substrate transporter like domains"/>
    <property type="match status" value="1"/>
</dbReference>
<feature type="transmembrane region" description="Helical" evidence="7">
    <location>
        <begin position="169"/>
        <end position="188"/>
    </location>
</feature>
<feature type="transmembrane region" description="Helical" evidence="7">
    <location>
        <begin position="42"/>
        <end position="67"/>
    </location>
</feature>
<feature type="transmembrane region" description="Helical" evidence="7">
    <location>
        <begin position="277"/>
        <end position="298"/>
    </location>
</feature>
<evidence type="ECO:0000256" key="1">
    <source>
        <dbReference type="ARBA" id="ARBA00004651"/>
    </source>
</evidence>
<evidence type="ECO:0000313" key="10">
    <source>
        <dbReference type="Proteomes" id="UP000275069"/>
    </source>
</evidence>
<evidence type="ECO:0000256" key="6">
    <source>
        <dbReference type="ARBA" id="ARBA00023136"/>
    </source>
</evidence>
<dbReference type="OrthoDB" id="3177957at2"/>
<accession>A0A387BYS4</accession>
<evidence type="ECO:0000313" key="9">
    <source>
        <dbReference type="EMBL" id="AYG03491.1"/>
    </source>
</evidence>
<evidence type="ECO:0000256" key="3">
    <source>
        <dbReference type="ARBA" id="ARBA00022475"/>
    </source>
</evidence>
<evidence type="ECO:0000256" key="5">
    <source>
        <dbReference type="ARBA" id="ARBA00022989"/>
    </source>
</evidence>
<dbReference type="RefSeq" id="WP_120789023.1">
    <property type="nucleotide sequence ID" value="NZ_CP032624.1"/>
</dbReference>
<organism evidence="9 10">
    <name type="scientific">Gryllotalpicola protaetiae</name>
    <dbReference type="NCBI Taxonomy" id="2419771"/>
    <lineage>
        <taxon>Bacteria</taxon>
        <taxon>Bacillati</taxon>
        <taxon>Actinomycetota</taxon>
        <taxon>Actinomycetes</taxon>
        <taxon>Micrococcales</taxon>
        <taxon>Microbacteriaceae</taxon>
        <taxon>Gryllotalpicola</taxon>
    </lineage>
</organism>
<dbReference type="KEGG" id="gry:D7I44_08055"/>
<dbReference type="GO" id="GO:0005886">
    <property type="term" value="C:plasma membrane"/>
    <property type="evidence" value="ECO:0007669"/>
    <property type="project" value="UniProtKB-SubCell"/>
</dbReference>
<feature type="transmembrane region" description="Helical" evidence="7">
    <location>
        <begin position="373"/>
        <end position="392"/>
    </location>
</feature>
<dbReference type="AlphaFoldDB" id="A0A387BYS4"/>
<dbReference type="InterPro" id="IPR020846">
    <property type="entry name" value="MFS_dom"/>
</dbReference>
<dbReference type="PROSITE" id="PS50850">
    <property type="entry name" value="MFS"/>
    <property type="match status" value="1"/>
</dbReference>
<dbReference type="PANTHER" id="PTHR23517">
    <property type="entry name" value="RESISTANCE PROTEIN MDTM, PUTATIVE-RELATED-RELATED"/>
    <property type="match status" value="1"/>
</dbReference>
<keyword evidence="2" id="KW-0813">Transport</keyword>
<keyword evidence="6 7" id="KW-0472">Membrane</keyword>
<proteinExistence type="predicted"/>
<sequence length="414" mass="42811">MNRIARTLPRAASYWTAAAVAAIALWTSGAPSTTYPLYEAQWHVTAAITTTIFAVYPLTLVIVLLVFGDLADHIGRRAAILLGLAAMLIGTLLFAVAPNIALVFVGRAFMGVGVGLALSPASAAVVEFSRPGRERSAGSVTTASTALGLVFATLIGGALIQYAPFPLHLDFWVLVIAIAAVGVGVWFLPRHTPDESRGPWRPRGVAVAPSIRLLYVVAALAVSVAYMFGSVFLALGAQIAEEITATRNVFVVGAILAIMSAIIGVTAIATRSVRPQLLIAIGSVVTLVAFGFLLDSAFSGSLQVFMVTTLVSGAAYALMFAGGLGLIGQNAPAHHRAGTISAVYLVAYILQGAAAIALGLVATASGLRTALELGAVVVSVFAIAALVATQVLRVRDRVEQRVTDAAVPVSALEE</sequence>
<feature type="transmembrane region" description="Helical" evidence="7">
    <location>
        <begin position="213"/>
        <end position="237"/>
    </location>
</feature>
<feature type="domain" description="Major facilitator superfamily (MFS) profile" evidence="8">
    <location>
        <begin position="1"/>
        <end position="397"/>
    </location>
</feature>
<dbReference type="InterPro" id="IPR011701">
    <property type="entry name" value="MFS"/>
</dbReference>
<keyword evidence="4 7" id="KW-0812">Transmembrane</keyword>
<name>A0A387BYS4_9MICO</name>
<feature type="transmembrane region" description="Helical" evidence="7">
    <location>
        <begin position="304"/>
        <end position="327"/>
    </location>
</feature>
<dbReference type="GO" id="GO:0022857">
    <property type="term" value="F:transmembrane transporter activity"/>
    <property type="evidence" value="ECO:0007669"/>
    <property type="project" value="InterPro"/>
</dbReference>
<evidence type="ECO:0000256" key="2">
    <source>
        <dbReference type="ARBA" id="ARBA00022448"/>
    </source>
</evidence>
<feature type="transmembrane region" description="Helical" evidence="7">
    <location>
        <begin position="339"/>
        <end position="361"/>
    </location>
</feature>
<protein>
    <submittedName>
        <fullName evidence="9">MFS transporter</fullName>
    </submittedName>
</protein>